<dbReference type="PANTHER" id="PTHR13847">
    <property type="entry name" value="SARCOSINE DEHYDROGENASE-RELATED"/>
    <property type="match status" value="1"/>
</dbReference>
<evidence type="ECO:0000313" key="4">
    <source>
        <dbReference type="EMBL" id="MBB5019320.1"/>
    </source>
</evidence>
<dbReference type="InterPro" id="IPR006076">
    <property type="entry name" value="FAD-dep_OxRdtase"/>
</dbReference>
<dbReference type="SUPFAM" id="SSF54373">
    <property type="entry name" value="FAD-linked reductases, C-terminal domain"/>
    <property type="match status" value="1"/>
</dbReference>
<dbReference type="AlphaFoldDB" id="A0A840MLN5"/>
<protein>
    <submittedName>
        <fullName evidence="4">D-amino-acid dehydrogenase</fullName>
        <ecNumber evidence="4">1.4.99.-</ecNumber>
    </submittedName>
</protein>
<keyword evidence="2 4" id="KW-0560">Oxidoreductase</keyword>
<dbReference type="EC" id="1.4.99.-" evidence="4"/>
<dbReference type="Gene3D" id="3.30.9.10">
    <property type="entry name" value="D-Amino Acid Oxidase, subunit A, domain 2"/>
    <property type="match status" value="1"/>
</dbReference>
<dbReference type="RefSeq" id="WP_184039971.1">
    <property type="nucleotide sequence ID" value="NZ_JACHHY010000015.1"/>
</dbReference>
<keyword evidence="5" id="KW-1185">Reference proteome</keyword>
<dbReference type="GO" id="GO:0005886">
    <property type="term" value="C:plasma membrane"/>
    <property type="evidence" value="ECO:0007669"/>
    <property type="project" value="TreeGrafter"/>
</dbReference>
<dbReference type="SUPFAM" id="SSF51905">
    <property type="entry name" value="FAD/NAD(P)-binding domain"/>
    <property type="match status" value="1"/>
</dbReference>
<dbReference type="GO" id="GO:0008718">
    <property type="term" value="F:D-amino-acid dehydrogenase activity"/>
    <property type="evidence" value="ECO:0007669"/>
    <property type="project" value="TreeGrafter"/>
</dbReference>
<dbReference type="NCBIfam" id="NF001933">
    <property type="entry name" value="PRK00711.1"/>
    <property type="match status" value="1"/>
</dbReference>
<dbReference type="GO" id="GO:0055130">
    <property type="term" value="P:D-alanine catabolic process"/>
    <property type="evidence" value="ECO:0007669"/>
    <property type="project" value="TreeGrafter"/>
</dbReference>
<comment type="caution">
    <text evidence="4">The sequence shown here is derived from an EMBL/GenBank/DDBJ whole genome shotgun (WGS) entry which is preliminary data.</text>
</comment>
<dbReference type="InterPro" id="IPR036188">
    <property type="entry name" value="FAD/NAD-bd_sf"/>
</dbReference>
<evidence type="ECO:0000256" key="1">
    <source>
        <dbReference type="ARBA" id="ARBA00009410"/>
    </source>
</evidence>
<evidence type="ECO:0000313" key="5">
    <source>
        <dbReference type="Proteomes" id="UP000575898"/>
    </source>
</evidence>
<reference evidence="4 5" key="1">
    <citation type="submission" date="2020-08" db="EMBL/GenBank/DDBJ databases">
        <title>Genomic Encyclopedia of Type Strains, Phase IV (KMG-IV): sequencing the most valuable type-strain genomes for metagenomic binning, comparative biology and taxonomic classification.</title>
        <authorList>
            <person name="Goeker M."/>
        </authorList>
    </citation>
    <scope>NUCLEOTIDE SEQUENCE [LARGE SCALE GENOMIC DNA]</scope>
    <source>
        <strain evidence="4 5">DSM 27165</strain>
    </source>
</reference>
<dbReference type="Pfam" id="PF01266">
    <property type="entry name" value="DAO"/>
    <property type="match status" value="1"/>
</dbReference>
<accession>A0A840MLN5</accession>
<gene>
    <name evidence="4" type="ORF">HNQ59_002618</name>
</gene>
<dbReference type="EMBL" id="JACHHY010000015">
    <property type="protein sequence ID" value="MBB5019320.1"/>
    <property type="molecule type" value="Genomic_DNA"/>
</dbReference>
<dbReference type="Proteomes" id="UP000575898">
    <property type="component" value="Unassembled WGS sequence"/>
</dbReference>
<sequence length="409" mass="45021">MHVMVLGAGVVGTTTAWFLKQAGFDVTIVDRQPAAGMETSFANGGQISVGQAEPWANPDAPRKIIKWLGHEDAPLLFRLRADAAQWRWGIRFLLECWPGRSHRHARELVRLGLESRTELGHLRRSLGLAYCQQTRGILAFFEEKREYQAALKTIDWMAELGCQRRVLGPAEAVALEPALAACADRILGAVYTTEDESGDAHQFTQHLAEHAQAAGVRWLLDHHITKLHQHHSRLTGVEVQHGGQTLLLTADAYVVALGSYSPLLLKPLGIRLPIYPVKGYSITLPVGDNPAAPTVSLTDESRKLVFSRLGDRLRVAGTAELNGYDQQLNAVRLQALEQRTLQLFPALQGTRDIVHWTGLRPATPHNVPFIGPSRLSNLFLNTGHGTLGWTLSCGSAKRLSALMSNVLRP</sequence>
<evidence type="ECO:0000259" key="3">
    <source>
        <dbReference type="Pfam" id="PF01266"/>
    </source>
</evidence>
<organism evidence="4 5">
    <name type="scientific">Chitinivorax tropicus</name>
    <dbReference type="NCBI Taxonomy" id="714531"/>
    <lineage>
        <taxon>Bacteria</taxon>
        <taxon>Pseudomonadati</taxon>
        <taxon>Pseudomonadota</taxon>
        <taxon>Betaproteobacteria</taxon>
        <taxon>Chitinivorax</taxon>
    </lineage>
</organism>
<name>A0A840MLN5_9PROT</name>
<comment type="similarity">
    <text evidence="1">Belongs to the DadA oxidoreductase family.</text>
</comment>
<dbReference type="GO" id="GO:0005737">
    <property type="term" value="C:cytoplasm"/>
    <property type="evidence" value="ECO:0007669"/>
    <property type="project" value="TreeGrafter"/>
</dbReference>
<dbReference type="Gene3D" id="3.50.50.60">
    <property type="entry name" value="FAD/NAD(P)-binding domain"/>
    <property type="match status" value="2"/>
</dbReference>
<evidence type="ECO:0000256" key="2">
    <source>
        <dbReference type="ARBA" id="ARBA00023002"/>
    </source>
</evidence>
<feature type="domain" description="FAD dependent oxidoreductase" evidence="3">
    <location>
        <begin position="3"/>
        <end position="401"/>
    </location>
</feature>
<dbReference type="PANTHER" id="PTHR13847:SF280">
    <property type="entry name" value="D-AMINO ACID DEHYDROGENASE"/>
    <property type="match status" value="1"/>
</dbReference>
<proteinExistence type="inferred from homology"/>